<evidence type="ECO:0000256" key="1">
    <source>
        <dbReference type="ARBA" id="ARBA00008007"/>
    </source>
</evidence>
<dbReference type="CDD" id="cd06223">
    <property type="entry name" value="PRTases_typeI"/>
    <property type="match status" value="1"/>
</dbReference>
<evidence type="ECO:0000313" key="4">
    <source>
        <dbReference type="EMBL" id="SJZ44372.1"/>
    </source>
</evidence>
<keyword evidence="5" id="KW-1185">Reference proteome</keyword>
<dbReference type="AlphaFoldDB" id="A0A1T4KPP2"/>
<dbReference type="InterPro" id="IPR051910">
    <property type="entry name" value="ComF/GntX_DNA_util-trans"/>
</dbReference>
<reference evidence="5" key="1">
    <citation type="submission" date="2017-02" db="EMBL/GenBank/DDBJ databases">
        <authorList>
            <person name="Varghese N."/>
            <person name="Submissions S."/>
        </authorList>
    </citation>
    <scope>NUCLEOTIDE SEQUENCE [LARGE SCALE GENOMIC DNA]</scope>
    <source>
        <strain evidence="5">ATCC BAA-73</strain>
    </source>
</reference>
<evidence type="ECO:0000259" key="3">
    <source>
        <dbReference type="Pfam" id="PF18912"/>
    </source>
</evidence>
<sequence>MGLLNNLWNGLLDLVYPELQGCLYCEESELVTDDIHLCQNCLEKIEYITDNYCQKCGKVLSEEKDYCDICEDHKYLFNKARSVALYSGGIPDYIHDFKYEGRQALAQPLGKLLGIYGLEFYDRQKLDLIIPVPLAEEKFKNRGFNQAYLLAKEVGGCLDLPVDNRVLKRAVNTASQSKLSLLERKENVNSVFYCEPEKTKDIKGKNILLIDDIYTTGSTVNECSKVLLRAGAKEVSVLTLATGQQLPNKF</sequence>
<gene>
    <name evidence="4" type="ORF">SAMN02745118_00865</name>
</gene>
<dbReference type="Gene3D" id="3.40.50.2020">
    <property type="match status" value="1"/>
</dbReference>
<dbReference type="Proteomes" id="UP000190625">
    <property type="component" value="Unassembled WGS sequence"/>
</dbReference>
<evidence type="ECO:0000259" key="2">
    <source>
        <dbReference type="Pfam" id="PF00156"/>
    </source>
</evidence>
<dbReference type="InterPro" id="IPR044005">
    <property type="entry name" value="DZR_2"/>
</dbReference>
<comment type="similarity">
    <text evidence="1">Belongs to the ComF/GntX family.</text>
</comment>
<evidence type="ECO:0000313" key="5">
    <source>
        <dbReference type="Proteomes" id="UP000190625"/>
    </source>
</evidence>
<feature type="domain" description="Phosphoribosyltransferase" evidence="2">
    <location>
        <begin position="142"/>
        <end position="243"/>
    </location>
</feature>
<dbReference type="RefSeq" id="WP_078809355.1">
    <property type="nucleotide sequence ID" value="NZ_FUWM01000006.1"/>
</dbReference>
<dbReference type="PANTHER" id="PTHR47505:SF1">
    <property type="entry name" value="DNA UTILIZATION PROTEIN YHGH"/>
    <property type="match status" value="1"/>
</dbReference>
<dbReference type="EMBL" id="FUWM01000006">
    <property type="protein sequence ID" value="SJZ44372.1"/>
    <property type="molecule type" value="Genomic_DNA"/>
</dbReference>
<dbReference type="PANTHER" id="PTHR47505">
    <property type="entry name" value="DNA UTILIZATION PROTEIN YHGH"/>
    <property type="match status" value="1"/>
</dbReference>
<dbReference type="InterPro" id="IPR000836">
    <property type="entry name" value="PRTase_dom"/>
</dbReference>
<accession>A0A1T4KPP2</accession>
<feature type="domain" description="Double zinc ribbon" evidence="3">
    <location>
        <begin position="11"/>
        <end position="70"/>
    </location>
</feature>
<dbReference type="STRING" id="142842.SAMN02745118_00865"/>
<organism evidence="4 5">
    <name type="scientific">Selenihalanaerobacter shriftii</name>
    <dbReference type="NCBI Taxonomy" id="142842"/>
    <lineage>
        <taxon>Bacteria</taxon>
        <taxon>Bacillati</taxon>
        <taxon>Bacillota</taxon>
        <taxon>Clostridia</taxon>
        <taxon>Halanaerobiales</taxon>
        <taxon>Halobacteroidaceae</taxon>
        <taxon>Selenihalanaerobacter</taxon>
    </lineage>
</organism>
<dbReference type="InterPro" id="IPR029057">
    <property type="entry name" value="PRTase-like"/>
</dbReference>
<dbReference type="OrthoDB" id="9779910at2"/>
<proteinExistence type="inferred from homology"/>
<dbReference type="SUPFAM" id="SSF53271">
    <property type="entry name" value="PRTase-like"/>
    <property type="match status" value="1"/>
</dbReference>
<dbReference type="Pfam" id="PF00156">
    <property type="entry name" value="Pribosyltran"/>
    <property type="match status" value="1"/>
</dbReference>
<dbReference type="Pfam" id="PF18912">
    <property type="entry name" value="DZR_2"/>
    <property type="match status" value="1"/>
</dbReference>
<protein>
    <submittedName>
        <fullName evidence="4">ComF family protein</fullName>
    </submittedName>
</protein>
<name>A0A1T4KPP2_9FIRM</name>